<feature type="domain" description="Transposase IS200-like" evidence="1">
    <location>
        <begin position="13"/>
        <end position="187"/>
    </location>
</feature>
<evidence type="ECO:0000259" key="1">
    <source>
        <dbReference type="SMART" id="SM01321"/>
    </source>
</evidence>
<organism evidence="2 3">
    <name type="scientific">Pseudoalteromonas denitrificans DSM 6059</name>
    <dbReference type="NCBI Taxonomy" id="1123010"/>
    <lineage>
        <taxon>Bacteria</taxon>
        <taxon>Pseudomonadati</taxon>
        <taxon>Pseudomonadota</taxon>
        <taxon>Gammaproteobacteria</taxon>
        <taxon>Alteromonadales</taxon>
        <taxon>Pseudoalteromonadaceae</taxon>
        <taxon>Pseudoalteromonas</taxon>
    </lineage>
</organism>
<evidence type="ECO:0000313" key="3">
    <source>
        <dbReference type="Proteomes" id="UP000198862"/>
    </source>
</evidence>
<name>A0A1I1MWA4_9GAMM</name>
<protein>
    <recommendedName>
        <fullName evidence="1">Transposase IS200-like domain-containing protein</fullName>
    </recommendedName>
</protein>
<evidence type="ECO:0000313" key="2">
    <source>
        <dbReference type="EMBL" id="SFC89649.1"/>
    </source>
</evidence>
<gene>
    <name evidence="2" type="ORF">SAMN02745724_02839</name>
</gene>
<dbReference type="STRING" id="1123010.SAMN02745724_02839"/>
<dbReference type="InterPro" id="IPR002686">
    <property type="entry name" value="Transposase_17"/>
</dbReference>
<dbReference type="Proteomes" id="UP000198862">
    <property type="component" value="Unassembled WGS sequence"/>
</dbReference>
<dbReference type="PANTHER" id="PTHR34322:SF2">
    <property type="entry name" value="TRANSPOSASE IS200-LIKE DOMAIN-CONTAINING PROTEIN"/>
    <property type="match status" value="1"/>
</dbReference>
<dbReference type="OrthoDB" id="9814067at2"/>
<dbReference type="GO" id="GO:0003677">
    <property type="term" value="F:DNA binding"/>
    <property type="evidence" value="ECO:0007669"/>
    <property type="project" value="InterPro"/>
</dbReference>
<dbReference type="InterPro" id="IPR036515">
    <property type="entry name" value="Transposase_17_sf"/>
</dbReference>
<dbReference type="PANTHER" id="PTHR34322">
    <property type="entry name" value="TRANSPOSASE, Y1_TNP DOMAIN-CONTAINING"/>
    <property type="match status" value="1"/>
</dbReference>
<dbReference type="SUPFAM" id="SSF143422">
    <property type="entry name" value="Transposase IS200-like"/>
    <property type="match status" value="1"/>
</dbReference>
<dbReference type="Gene3D" id="3.30.70.1290">
    <property type="entry name" value="Transposase IS200-like"/>
    <property type="match status" value="1"/>
</dbReference>
<accession>A0A1I1MWA4</accession>
<reference evidence="2 3" key="1">
    <citation type="submission" date="2016-10" db="EMBL/GenBank/DDBJ databases">
        <authorList>
            <person name="de Groot N.N."/>
        </authorList>
    </citation>
    <scope>NUCLEOTIDE SEQUENCE [LARGE SCALE GENOMIC DNA]</scope>
    <source>
        <strain evidence="2 3">DSM 6059</strain>
    </source>
</reference>
<dbReference type="GO" id="GO:0006313">
    <property type="term" value="P:DNA transposition"/>
    <property type="evidence" value="ECO:0007669"/>
    <property type="project" value="InterPro"/>
</dbReference>
<dbReference type="GO" id="GO:0004803">
    <property type="term" value="F:transposase activity"/>
    <property type="evidence" value="ECO:0007669"/>
    <property type="project" value="InterPro"/>
</dbReference>
<dbReference type="RefSeq" id="WP_091985117.1">
    <property type="nucleotide sequence ID" value="NZ_FOLO01000022.1"/>
</dbReference>
<sequence length="334" mass="38982">MARARESLIDLDATPYYHCINRCIRRSFLCGDDKFSGNNFDHRRTWLVDRIKRLSTIFLIDIAAYAIMSNHYHLVLKVNRDGALNLSDDEVIERWYQLYHGCVLVDRYRAGEKLDSACLYRINEIVNEWRTRLFDISWFMRNLNEFIARKANFEDNCTGRFWEGRFKSQALLDETALLSCMMYVDLNPIRAKMANSLLNSDFTSIQERIKQYQSFQKQQKKQKNTANKKSGFRVLQQPKALMNFGLTADKNTIPFTLFDYLALADFSCRIIQPNKCGAVSSEVPKILVVLNIKIDSWINTVNHFRRQYSNFAGSKSSLMKCAHSHNHSWYKGSA</sequence>
<dbReference type="AlphaFoldDB" id="A0A1I1MWA4"/>
<keyword evidence="3" id="KW-1185">Reference proteome</keyword>
<dbReference type="SMART" id="SM01321">
    <property type="entry name" value="Y1_Tnp"/>
    <property type="match status" value="1"/>
</dbReference>
<proteinExistence type="predicted"/>
<dbReference type="EMBL" id="FOLO01000022">
    <property type="protein sequence ID" value="SFC89649.1"/>
    <property type="molecule type" value="Genomic_DNA"/>
</dbReference>